<organism evidence="1 2">
    <name type="scientific">Dactylosporangium siamense</name>
    <dbReference type="NCBI Taxonomy" id="685454"/>
    <lineage>
        <taxon>Bacteria</taxon>
        <taxon>Bacillati</taxon>
        <taxon>Actinomycetota</taxon>
        <taxon>Actinomycetes</taxon>
        <taxon>Micromonosporales</taxon>
        <taxon>Micromonosporaceae</taxon>
        <taxon>Dactylosporangium</taxon>
    </lineage>
</organism>
<dbReference type="Proteomes" id="UP000660611">
    <property type="component" value="Unassembled WGS sequence"/>
</dbReference>
<dbReference type="AlphaFoldDB" id="A0A919UG42"/>
<protein>
    <submittedName>
        <fullName evidence="1">Uncharacterized protein</fullName>
    </submittedName>
</protein>
<sequence>MGPDTGGAYRAKRHLSHQVSVGTGGMLSANADQSKIRGTVFAVRDNEPIPTASYAASEAR</sequence>
<comment type="caution">
    <text evidence="1">The sequence shown here is derived from an EMBL/GenBank/DDBJ whole genome shotgun (WGS) entry which is preliminary data.</text>
</comment>
<accession>A0A919UG42</accession>
<gene>
    <name evidence="1" type="ORF">Dsi01nite_082860</name>
</gene>
<reference evidence="1" key="1">
    <citation type="submission" date="2021-01" db="EMBL/GenBank/DDBJ databases">
        <title>Whole genome shotgun sequence of Dactylosporangium siamense NBRC 106093.</title>
        <authorList>
            <person name="Komaki H."/>
            <person name="Tamura T."/>
        </authorList>
    </citation>
    <scope>NUCLEOTIDE SEQUENCE</scope>
    <source>
        <strain evidence="1">NBRC 106093</strain>
    </source>
</reference>
<proteinExistence type="predicted"/>
<evidence type="ECO:0000313" key="2">
    <source>
        <dbReference type="Proteomes" id="UP000660611"/>
    </source>
</evidence>
<keyword evidence="2" id="KW-1185">Reference proteome</keyword>
<name>A0A919UG42_9ACTN</name>
<dbReference type="EMBL" id="BONQ01000129">
    <property type="protein sequence ID" value="GIG50245.1"/>
    <property type="molecule type" value="Genomic_DNA"/>
</dbReference>
<evidence type="ECO:0000313" key="1">
    <source>
        <dbReference type="EMBL" id="GIG50245.1"/>
    </source>
</evidence>